<dbReference type="PANTHER" id="PTHR48111:SF6">
    <property type="entry name" value="TRANSCRIPTIONAL REGULATORY PROTEIN CREB"/>
    <property type="match status" value="1"/>
</dbReference>
<name>A0A1Y1SH41_9GAMM</name>
<dbReference type="InterPro" id="IPR036388">
    <property type="entry name" value="WH-like_DNA-bd_sf"/>
</dbReference>
<feature type="domain" description="OmpR/PhoB-type" evidence="11">
    <location>
        <begin position="119"/>
        <end position="223"/>
    </location>
</feature>
<proteinExistence type="predicted"/>
<dbReference type="GO" id="GO:0032993">
    <property type="term" value="C:protein-DNA complex"/>
    <property type="evidence" value="ECO:0007669"/>
    <property type="project" value="TreeGrafter"/>
</dbReference>
<evidence type="ECO:0000256" key="8">
    <source>
        <dbReference type="PROSITE-ProRule" id="PRU00169"/>
    </source>
</evidence>
<comment type="subcellular location">
    <subcellularLocation>
        <location evidence="1">Cytoplasm</location>
    </subcellularLocation>
</comment>
<dbReference type="CDD" id="cd17574">
    <property type="entry name" value="REC_OmpR"/>
    <property type="match status" value="1"/>
</dbReference>
<evidence type="ECO:0000256" key="3">
    <source>
        <dbReference type="ARBA" id="ARBA00022553"/>
    </source>
</evidence>
<dbReference type="InterPro" id="IPR039420">
    <property type="entry name" value="WalR-like"/>
</dbReference>
<dbReference type="SUPFAM" id="SSF46894">
    <property type="entry name" value="C-terminal effector domain of the bipartite response regulators"/>
    <property type="match status" value="1"/>
</dbReference>
<dbReference type="GO" id="GO:0042802">
    <property type="term" value="F:identical protein binding"/>
    <property type="evidence" value="ECO:0007669"/>
    <property type="project" value="UniProtKB-ARBA"/>
</dbReference>
<dbReference type="Gene3D" id="1.10.10.10">
    <property type="entry name" value="Winged helix-like DNA-binding domain superfamily/Winged helix DNA-binding domain"/>
    <property type="match status" value="1"/>
</dbReference>
<evidence type="ECO:0000256" key="6">
    <source>
        <dbReference type="ARBA" id="ARBA00023125"/>
    </source>
</evidence>
<dbReference type="Gene3D" id="6.10.250.690">
    <property type="match status" value="1"/>
</dbReference>
<dbReference type="GO" id="GO:0005829">
    <property type="term" value="C:cytosol"/>
    <property type="evidence" value="ECO:0007669"/>
    <property type="project" value="TreeGrafter"/>
</dbReference>
<dbReference type="SMART" id="SM00448">
    <property type="entry name" value="REC"/>
    <property type="match status" value="1"/>
</dbReference>
<dbReference type="EMBL" id="AQQV01000001">
    <property type="protein sequence ID" value="ORE88898.1"/>
    <property type="molecule type" value="Genomic_DNA"/>
</dbReference>
<evidence type="ECO:0000259" key="11">
    <source>
        <dbReference type="PROSITE" id="PS51755"/>
    </source>
</evidence>
<keyword evidence="4" id="KW-0902">Two-component regulatory system</keyword>
<keyword evidence="3 8" id="KW-0597">Phosphoprotein</keyword>
<evidence type="ECO:0000256" key="5">
    <source>
        <dbReference type="ARBA" id="ARBA00023015"/>
    </source>
</evidence>
<evidence type="ECO:0000256" key="4">
    <source>
        <dbReference type="ARBA" id="ARBA00023012"/>
    </source>
</evidence>
<comment type="caution">
    <text evidence="12">The sequence shown here is derived from an EMBL/GenBank/DDBJ whole genome shotgun (WGS) entry which is preliminary data.</text>
</comment>
<organism evidence="12 13">
    <name type="scientific">Oceanococcus atlanticus</name>
    <dbReference type="NCBI Taxonomy" id="1317117"/>
    <lineage>
        <taxon>Bacteria</taxon>
        <taxon>Pseudomonadati</taxon>
        <taxon>Pseudomonadota</taxon>
        <taxon>Gammaproteobacteria</taxon>
        <taxon>Chromatiales</taxon>
        <taxon>Oceanococcaceae</taxon>
        <taxon>Oceanococcus</taxon>
    </lineage>
</organism>
<dbReference type="InterPro" id="IPR011006">
    <property type="entry name" value="CheY-like_superfamily"/>
</dbReference>
<dbReference type="Pfam" id="PF00486">
    <property type="entry name" value="Trans_reg_C"/>
    <property type="match status" value="1"/>
</dbReference>
<sequence>MSAQRILIVEDEPSIADNIVFALKTEGFAPHWCRTGAEALSACQTDPPALVLLDVGLPDISGFDLCRQLRQHSAVPIIFLTARDSEIDKVVGLEIGGDDYVVKPFSPRELTARVRARLRNFTPAANPVALRLALDEQRHSARLDEVELNLTRYEFRLLAVLHGAPGRVYSRDQLLEMIWTDPSAAFDRTVDTHIKTLRQKLKAAGERVNPIRTHRGLGYSYDPQGL</sequence>
<reference evidence="12 13" key="1">
    <citation type="submission" date="2013-04" db="EMBL/GenBank/DDBJ databases">
        <title>Oceanococcus atlanticus 22II-S10r2 Genome Sequencing.</title>
        <authorList>
            <person name="Lai Q."/>
            <person name="Li G."/>
            <person name="Shao Z."/>
        </authorList>
    </citation>
    <scope>NUCLEOTIDE SEQUENCE [LARGE SCALE GENOMIC DNA]</scope>
    <source>
        <strain evidence="12 13">22II-S10r2</strain>
    </source>
</reference>
<dbReference type="GO" id="GO:0000987">
    <property type="term" value="F:cis-regulatory region sequence-specific DNA binding"/>
    <property type="evidence" value="ECO:0007669"/>
    <property type="project" value="UniProtKB-ARBA"/>
</dbReference>
<evidence type="ECO:0000313" key="13">
    <source>
        <dbReference type="Proteomes" id="UP000192342"/>
    </source>
</evidence>
<dbReference type="Proteomes" id="UP000192342">
    <property type="component" value="Unassembled WGS sequence"/>
</dbReference>
<evidence type="ECO:0000313" key="12">
    <source>
        <dbReference type="EMBL" id="ORE88898.1"/>
    </source>
</evidence>
<protein>
    <submittedName>
        <fullName evidence="12">DNA-binding response regulator CreB</fullName>
    </submittedName>
</protein>
<dbReference type="CDD" id="cd00383">
    <property type="entry name" value="trans_reg_C"/>
    <property type="match status" value="1"/>
</dbReference>
<dbReference type="PANTHER" id="PTHR48111">
    <property type="entry name" value="REGULATOR OF RPOS"/>
    <property type="match status" value="1"/>
</dbReference>
<dbReference type="Pfam" id="PF00072">
    <property type="entry name" value="Response_reg"/>
    <property type="match status" value="1"/>
</dbReference>
<dbReference type="InterPro" id="IPR001789">
    <property type="entry name" value="Sig_transdc_resp-reg_receiver"/>
</dbReference>
<feature type="domain" description="Response regulatory" evidence="10">
    <location>
        <begin position="5"/>
        <end position="118"/>
    </location>
</feature>
<dbReference type="GO" id="GO:0000156">
    <property type="term" value="F:phosphorelay response regulator activity"/>
    <property type="evidence" value="ECO:0007669"/>
    <property type="project" value="TreeGrafter"/>
</dbReference>
<evidence type="ECO:0000256" key="1">
    <source>
        <dbReference type="ARBA" id="ARBA00004496"/>
    </source>
</evidence>
<dbReference type="NCBIfam" id="NF008296">
    <property type="entry name" value="PRK11083.1"/>
    <property type="match status" value="1"/>
</dbReference>
<dbReference type="FunFam" id="3.40.50.2300:FF:000021">
    <property type="entry name" value="Two-component system response regulator KdpE"/>
    <property type="match status" value="1"/>
</dbReference>
<dbReference type="PROSITE" id="PS51755">
    <property type="entry name" value="OMPR_PHOB"/>
    <property type="match status" value="1"/>
</dbReference>
<dbReference type="PROSITE" id="PS50110">
    <property type="entry name" value="RESPONSE_REGULATORY"/>
    <property type="match status" value="1"/>
</dbReference>
<keyword evidence="6 9" id="KW-0238">DNA-binding</keyword>
<dbReference type="InterPro" id="IPR001867">
    <property type="entry name" value="OmpR/PhoB-type_DNA-bd"/>
</dbReference>
<keyword evidence="13" id="KW-1185">Reference proteome</keyword>
<dbReference type="InterPro" id="IPR016032">
    <property type="entry name" value="Sig_transdc_resp-reg_C-effctor"/>
</dbReference>
<dbReference type="AlphaFoldDB" id="A0A1Y1SH41"/>
<feature type="modified residue" description="4-aspartylphosphate" evidence="8">
    <location>
        <position position="54"/>
    </location>
</feature>
<evidence type="ECO:0000256" key="7">
    <source>
        <dbReference type="ARBA" id="ARBA00023163"/>
    </source>
</evidence>
<dbReference type="Gene3D" id="3.40.50.2300">
    <property type="match status" value="1"/>
</dbReference>
<dbReference type="GO" id="GO:0045893">
    <property type="term" value="P:positive regulation of DNA-templated transcription"/>
    <property type="evidence" value="ECO:0007669"/>
    <property type="project" value="UniProtKB-ARBA"/>
</dbReference>
<gene>
    <name evidence="12" type="ORF">ATO7_03445</name>
</gene>
<dbReference type="STRING" id="1317117.ATO7_03445"/>
<evidence type="ECO:0000259" key="10">
    <source>
        <dbReference type="PROSITE" id="PS50110"/>
    </source>
</evidence>
<feature type="DNA-binding region" description="OmpR/PhoB-type" evidence="9">
    <location>
        <begin position="119"/>
        <end position="223"/>
    </location>
</feature>
<accession>A0A1Y1SH41</accession>
<dbReference type="SUPFAM" id="SSF52172">
    <property type="entry name" value="CheY-like"/>
    <property type="match status" value="1"/>
</dbReference>
<evidence type="ECO:0000256" key="2">
    <source>
        <dbReference type="ARBA" id="ARBA00022490"/>
    </source>
</evidence>
<keyword evidence="7" id="KW-0804">Transcription</keyword>
<evidence type="ECO:0000256" key="9">
    <source>
        <dbReference type="PROSITE-ProRule" id="PRU01091"/>
    </source>
</evidence>
<keyword evidence="2" id="KW-0963">Cytoplasm</keyword>
<dbReference type="OrthoDB" id="9802426at2"/>
<dbReference type="RefSeq" id="WP_083559550.1">
    <property type="nucleotide sequence ID" value="NZ_AQQV01000001.1"/>
</dbReference>
<dbReference type="SMART" id="SM00862">
    <property type="entry name" value="Trans_reg_C"/>
    <property type="match status" value="1"/>
</dbReference>
<keyword evidence="5" id="KW-0805">Transcription regulation</keyword>